<dbReference type="InterPro" id="IPR023997">
    <property type="entry name" value="TonB-dep_OMP_SusC/RagA_CS"/>
</dbReference>
<comment type="caution">
    <text evidence="13">The sequence shown here is derived from an EMBL/GenBank/DDBJ whole genome shotgun (WGS) entry which is preliminary data.</text>
</comment>
<feature type="domain" description="TonB-dependent receptor-like beta-barrel" evidence="11">
    <location>
        <begin position="389"/>
        <end position="771"/>
    </location>
</feature>
<gene>
    <name evidence="13" type="ORF">ED312_05310</name>
</gene>
<evidence type="ECO:0000256" key="3">
    <source>
        <dbReference type="ARBA" id="ARBA00022452"/>
    </source>
</evidence>
<dbReference type="Gene3D" id="2.60.40.1120">
    <property type="entry name" value="Carboxypeptidase-like, regulatory domain"/>
    <property type="match status" value="1"/>
</dbReference>
<dbReference type="EMBL" id="RJTM01000028">
    <property type="protein sequence ID" value="RNL91088.1"/>
    <property type="molecule type" value="Genomic_DNA"/>
</dbReference>
<keyword evidence="2 8" id="KW-0813">Transport</keyword>
<evidence type="ECO:0000256" key="10">
    <source>
        <dbReference type="SAM" id="SignalP"/>
    </source>
</evidence>
<evidence type="ECO:0000256" key="4">
    <source>
        <dbReference type="ARBA" id="ARBA00022692"/>
    </source>
</evidence>
<dbReference type="InterPro" id="IPR036942">
    <property type="entry name" value="Beta-barrel_TonB_sf"/>
</dbReference>
<dbReference type="SUPFAM" id="SSF49464">
    <property type="entry name" value="Carboxypeptidase regulatory domain-like"/>
    <property type="match status" value="1"/>
</dbReference>
<keyword evidence="7 8" id="KW-0998">Cell outer membrane</keyword>
<dbReference type="Gene3D" id="2.170.130.10">
    <property type="entry name" value="TonB-dependent receptor, plug domain"/>
    <property type="match status" value="1"/>
</dbReference>
<dbReference type="Pfam" id="PF00593">
    <property type="entry name" value="TonB_dep_Rec_b-barrel"/>
    <property type="match status" value="1"/>
</dbReference>
<dbReference type="InterPro" id="IPR008969">
    <property type="entry name" value="CarboxyPept-like_regulatory"/>
</dbReference>
<evidence type="ECO:0000259" key="11">
    <source>
        <dbReference type="Pfam" id="PF00593"/>
    </source>
</evidence>
<dbReference type="AlphaFoldDB" id="A0A3N0ETA2"/>
<evidence type="ECO:0000256" key="2">
    <source>
        <dbReference type="ARBA" id="ARBA00022448"/>
    </source>
</evidence>
<dbReference type="RefSeq" id="WP_123214969.1">
    <property type="nucleotide sequence ID" value="NZ_RJTM01000028.1"/>
</dbReference>
<proteinExistence type="inferred from homology"/>
<feature type="chain" id="PRO_5018136156" evidence="10">
    <location>
        <begin position="22"/>
        <end position="1049"/>
    </location>
</feature>
<dbReference type="InterPro" id="IPR012910">
    <property type="entry name" value="Plug_dom"/>
</dbReference>
<dbReference type="InterPro" id="IPR000531">
    <property type="entry name" value="Beta-barrel_TonB"/>
</dbReference>
<keyword evidence="4 8" id="KW-0812">Transmembrane</keyword>
<dbReference type="InterPro" id="IPR037066">
    <property type="entry name" value="Plug_dom_sf"/>
</dbReference>
<keyword evidence="3 8" id="KW-1134">Transmembrane beta strand</keyword>
<reference evidence="13 14" key="1">
    <citation type="submission" date="2018-10" db="EMBL/GenBank/DDBJ databases">
        <title>Sinomicrobium pectinilyticum sp. nov., a pectinase-producing bacterium isolated from alkaline and saline soil, and emended description of the genus Sinomicrobium.</title>
        <authorList>
            <person name="Cheng B."/>
            <person name="Li C."/>
            <person name="Lai Q."/>
            <person name="Du M."/>
            <person name="Shao Z."/>
            <person name="Xu P."/>
            <person name="Yang C."/>
        </authorList>
    </citation>
    <scope>NUCLEOTIDE SEQUENCE [LARGE SCALE GENOMIC DNA]</scope>
    <source>
        <strain evidence="13 14">5DNS001</strain>
    </source>
</reference>
<keyword evidence="14" id="KW-1185">Reference proteome</keyword>
<accession>A0A3N0ETA2</accession>
<evidence type="ECO:0000313" key="14">
    <source>
        <dbReference type="Proteomes" id="UP000267469"/>
    </source>
</evidence>
<feature type="domain" description="TonB-dependent receptor plug" evidence="12">
    <location>
        <begin position="114"/>
        <end position="237"/>
    </location>
</feature>
<evidence type="ECO:0000256" key="1">
    <source>
        <dbReference type="ARBA" id="ARBA00004571"/>
    </source>
</evidence>
<feature type="signal peptide" evidence="10">
    <location>
        <begin position="1"/>
        <end position="21"/>
    </location>
</feature>
<evidence type="ECO:0000256" key="5">
    <source>
        <dbReference type="ARBA" id="ARBA00023077"/>
    </source>
</evidence>
<dbReference type="Pfam" id="PF07715">
    <property type="entry name" value="Plug"/>
    <property type="match status" value="1"/>
</dbReference>
<name>A0A3N0ETA2_SINP1</name>
<evidence type="ECO:0000313" key="13">
    <source>
        <dbReference type="EMBL" id="RNL91088.1"/>
    </source>
</evidence>
<organism evidence="13 14">
    <name type="scientific">Sinomicrobium pectinilyticum</name>
    <dbReference type="NCBI Taxonomy" id="1084421"/>
    <lineage>
        <taxon>Bacteria</taxon>
        <taxon>Pseudomonadati</taxon>
        <taxon>Bacteroidota</taxon>
        <taxon>Flavobacteriia</taxon>
        <taxon>Flavobacteriales</taxon>
        <taxon>Flavobacteriaceae</taxon>
        <taxon>Sinomicrobium</taxon>
    </lineage>
</organism>
<dbReference type="SUPFAM" id="SSF56935">
    <property type="entry name" value="Porins"/>
    <property type="match status" value="1"/>
</dbReference>
<evidence type="ECO:0000256" key="9">
    <source>
        <dbReference type="RuleBase" id="RU003357"/>
    </source>
</evidence>
<comment type="similarity">
    <text evidence="8 9">Belongs to the TonB-dependent receptor family.</text>
</comment>
<dbReference type="InterPro" id="IPR023996">
    <property type="entry name" value="TonB-dep_OMP_SusC/RagA"/>
</dbReference>
<evidence type="ECO:0000256" key="8">
    <source>
        <dbReference type="PROSITE-ProRule" id="PRU01360"/>
    </source>
</evidence>
<sequence length="1049" mass="117041">MRKLLLITLAACTLFGFKGVAQVTGTITDAQNTPLPGVSIIIVGSTTGTTSDFDGNYTIRASTGDILRFSYVGMTTVTRTVGESDVIDVLLEEDAQALDEVVVTALGIERTERSLGFASQKVDEELLNANKQSNVVNSLQGKIAGVTINSTGGAPGQGANIQIRGINSIDPSRDNQPLFVIDGVLIDNSTSTFGDGAELRGMSNRAADLNPNNIETINVLKGGAATALYGLRGANGVVVITTKSGKAGAIRVSYSSTYGIDNVNKFPDIQDKFSQGWMGEYNPDDFWPSWGPTVEEAKALDPTHPDKLYNHVEDAFKTGSQFRNDLSFSGGNETITFLASLSQFDQKGILPFTDYKNYQARLNTDVKISDKFKMGMSMSYINSGGYRYNPDRYNEQLVYWSGRHDVTDFREDNGTMRSYGGTSNPIYVASTNRFKDDVDRFIGSVNFTYSPLSWLDFSYRVGTDSYNDNRRRTAVGFRGLEGERLVEDNGVKAAPGRGFVYEYNTRFQTLNSTFIASAKHNFSDDLNATVRIGHELYTRKVRNTGTEGSDLTVYNWFDLRNANILNIINTDKNEVRYRLMGLFGELSFDYKRFLYLTFTGRNDWTSSLVKPNNSFFYPSASLSYIFSENLSLPDFISNGKFRFSYARIGKDALSYATSRGYGSYSDLPSGYIGFTRSSLLGDPELRPEFTDTYETGLEMSFLNSRLGFNFTYYYSTSKDQIIEVPVSSGTGYVKAVVNSGSMRNQGVEVTLFATPVKKEDFSWETQLNFSANRNKILDIREGLEEIILESQFGYIGSTVTMKLVPGEAYGSLFGSVYKRYYTEEEIQAGVDQKAHLDKSRPIVIGEDGFPVMEQQSVQKILGNAQPKWIGGWSNTFRYKNITLTTLMDARIGQYRYNQLANFYAAFGMSEITENRNDYKVFKGVTADGAPNTREVWLGQGTDPNTGRDYGIGYYRNNYRAVSENFVEDASWVRLRSVSLTYNLPEKWLDNSFIRRASFTATGNNLWLWTEYDGYDPESSSFSSGSNIDGFSGFTYPALRSFLFTVNVEL</sequence>
<evidence type="ECO:0000256" key="7">
    <source>
        <dbReference type="ARBA" id="ARBA00023237"/>
    </source>
</evidence>
<keyword evidence="6 8" id="KW-0472">Membrane</keyword>
<dbReference type="OrthoDB" id="9768177at2"/>
<keyword evidence="10" id="KW-0732">Signal</keyword>
<dbReference type="Pfam" id="PF13715">
    <property type="entry name" value="CarbopepD_reg_2"/>
    <property type="match status" value="1"/>
</dbReference>
<dbReference type="NCBIfam" id="TIGR04057">
    <property type="entry name" value="SusC_RagA_signa"/>
    <property type="match status" value="1"/>
</dbReference>
<keyword evidence="5 9" id="KW-0798">TonB box</keyword>
<dbReference type="GO" id="GO:0009279">
    <property type="term" value="C:cell outer membrane"/>
    <property type="evidence" value="ECO:0007669"/>
    <property type="project" value="UniProtKB-SubCell"/>
</dbReference>
<dbReference type="Proteomes" id="UP000267469">
    <property type="component" value="Unassembled WGS sequence"/>
</dbReference>
<dbReference type="InterPro" id="IPR039426">
    <property type="entry name" value="TonB-dep_rcpt-like"/>
</dbReference>
<protein>
    <submittedName>
        <fullName evidence="13">SusC/RagA family TonB-linked outer membrane protein</fullName>
    </submittedName>
</protein>
<dbReference type="PROSITE" id="PS52016">
    <property type="entry name" value="TONB_DEPENDENT_REC_3"/>
    <property type="match status" value="1"/>
</dbReference>
<evidence type="ECO:0000256" key="6">
    <source>
        <dbReference type="ARBA" id="ARBA00023136"/>
    </source>
</evidence>
<dbReference type="Gene3D" id="2.40.170.20">
    <property type="entry name" value="TonB-dependent receptor, beta-barrel domain"/>
    <property type="match status" value="1"/>
</dbReference>
<evidence type="ECO:0000259" key="12">
    <source>
        <dbReference type="Pfam" id="PF07715"/>
    </source>
</evidence>
<comment type="subcellular location">
    <subcellularLocation>
        <location evidence="1 8">Cell outer membrane</location>
        <topology evidence="1 8">Multi-pass membrane protein</topology>
    </subcellularLocation>
</comment>
<dbReference type="NCBIfam" id="TIGR04056">
    <property type="entry name" value="OMP_RagA_SusC"/>
    <property type="match status" value="1"/>
</dbReference>